<keyword evidence="2" id="KW-1185">Reference proteome</keyword>
<sequence>METKEADAIVRFLNFAKQTMTQDNFMLLCQKIEKENDDMTDELQQYIYCSAFDMWQEQLEEMKRS</sequence>
<reference evidence="1 2" key="1">
    <citation type="journal article" date="2015" name="Genome Announc.">
        <title>Expanding the biotechnology potential of lactobacilli through comparative genomics of 213 strains and associated genera.</title>
        <authorList>
            <person name="Sun Z."/>
            <person name="Harris H.M."/>
            <person name="McCann A."/>
            <person name="Guo C."/>
            <person name="Argimon S."/>
            <person name="Zhang W."/>
            <person name="Yang X."/>
            <person name="Jeffery I.B."/>
            <person name="Cooney J.C."/>
            <person name="Kagawa T.F."/>
            <person name="Liu W."/>
            <person name="Song Y."/>
            <person name="Salvetti E."/>
            <person name="Wrobel A."/>
            <person name="Rasinkangas P."/>
            <person name="Parkhill J."/>
            <person name="Rea M.C."/>
            <person name="O'Sullivan O."/>
            <person name="Ritari J."/>
            <person name="Douillard F.P."/>
            <person name="Paul Ross R."/>
            <person name="Yang R."/>
            <person name="Briner A.E."/>
            <person name="Felis G.E."/>
            <person name="de Vos W.M."/>
            <person name="Barrangou R."/>
            <person name="Klaenhammer T.R."/>
            <person name="Caufield P.W."/>
            <person name="Cui Y."/>
            <person name="Zhang H."/>
            <person name="O'Toole P.W."/>
        </authorList>
    </citation>
    <scope>NUCLEOTIDE SEQUENCE [LARGE SCALE GENOMIC DNA]</scope>
    <source>
        <strain evidence="1 2">DSM 15836</strain>
    </source>
</reference>
<dbReference type="RefSeq" id="WP_056971144.1">
    <property type="nucleotide sequence ID" value="NZ_AZFI01000002.1"/>
</dbReference>
<evidence type="ECO:0000313" key="2">
    <source>
        <dbReference type="Proteomes" id="UP000051217"/>
    </source>
</evidence>
<gene>
    <name evidence="1" type="ORF">FC65_GL000882</name>
</gene>
<name>A0ABR5PQ63_9LACO</name>
<organism evidence="1 2">
    <name type="scientific">Ligilactobacillus acidipiscis DSM 15836</name>
    <dbReference type="NCBI Taxonomy" id="1423716"/>
    <lineage>
        <taxon>Bacteria</taxon>
        <taxon>Bacillati</taxon>
        <taxon>Bacillota</taxon>
        <taxon>Bacilli</taxon>
        <taxon>Lactobacillales</taxon>
        <taxon>Lactobacillaceae</taxon>
        <taxon>Ligilactobacillus</taxon>
    </lineage>
</organism>
<comment type="caution">
    <text evidence="1">The sequence shown here is derived from an EMBL/GenBank/DDBJ whole genome shotgun (WGS) entry which is preliminary data.</text>
</comment>
<protein>
    <submittedName>
        <fullName evidence="1">Uncharacterized protein</fullName>
    </submittedName>
</protein>
<accession>A0ABR5PQ63</accession>
<dbReference type="Proteomes" id="UP000051217">
    <property type="component" value="Unassembled WGS sequence"/>
</dbReference>
<proteinExistence type="predicted"/>
<evidence type="ECO:0000313" key="1">
    <source>
        <dbReference type="EMBL" id="KRM31972.1"/>
    </source>
</evidence>
<dbReference type="EMBL" id="AZFI01000002">
    <property type="protein sequence ID" value="KRM31972.1"/>
    <property type="molecule type" value="Genomic_DNA"/>
</dbReference>